<dbReference type="Proteomes" id="UP001209570">
    <property type="component" value="Unassembled WGS sequence"/>
</dbReference>
<gene>
    <name evidence="1" type="ORF">P43SY_010217</name>
</gene>
<proteinExistence type="predicted"/>
<name>A0AAD5L6Z6_PYTIN</name>
<evidence type="ECO:0000313" key="2">
    <source>
        <dbReference type="Proteomes" id="UP001209570"/>
    </source>
</evidence>
<sequence length="74" mass="8033">MYIAPKFGLTNGTAASLDAVKETDAFKNFRAKLAFLTFGLEASYGTREHLQCAMKIGMTVFPQLLVASLSRATT</sequence>
<evidence type="ECO:0000313" key="1">
    <source>
        <dbReference type="EMBL" id="KAJ0388576.1"/>
    </source>
</evidence>
<reference evidence="1" key="1">
    <citation type="submission" date="2021-12" db="EMBL/GenBank/DDBJ databases">
        <title>Prjna785345.</title>
        <authorList>
            <person name="Rujirawat T."/>
            <person name="Krajaejun T."/>
        </authorList>
    </citation>
    <scope>NUCLEOTIDE SEQUENCE</scope>
    <source>
        <strain evidence="1">Pi057C3</strain>
    </source>
</reference>
<protein>
    <submittedName>
        <fullName evidence="1">Uncharacterized protein</fullName>
    </submittedName>
</protein>
<dbReference type="AlphaFoldDB" id="A0AAD5L6Z6"/>
<dbReference type="EMBL" id="JAKCXM010008503">
    <property type="protein sequence ID" value="KAJ0388576.1"/>
    <property type="molecule type" value="Genomic_DNA"/>
</dbReference>
<comment type="caution">
    <text evidence="1">The sequence shown here is derived from an EMBL/GenBank/DDBJ whole genome shotgun (WGS) entry which is preliminary data.</text>
</comment>
<keyword evidence="2" id="KW-1185">Reference proteome</keyword>
<organism evidence="1 2">
    <name type="scientific">Pythium insidiosum</name>
    <name type="common">Pythiosis disease agent</name>
    <dbReference type="NCBI Taxonomy" id="114742"/>
    <lineage>
        <taxon>Eukaryota</taxon>
        <taxon>Sar</taxon>
        <taxon>Stramenopiles</taxon>
        <taxon>Oomycota</taxon>
        <taxon>Peronosporomycetes</taxon>
        <taxon>Pythiales</taxon>
        <taxon>Pythiaceae</taxon>
        <taxon>Pythium</taxon>
    </lineage>
</organism>
<accession>A0AAD5L6Z6</accession>
<dbReference type="Gene3D" id="1.20.1440.320">
    <property type="match status" value="1"/>
</dbReference>